<sequence>MFTVHENAVFSTILALIGCLILAMGTCGTLLWVIYLVSWRISRSPNMNRVCAPSSTTTATGGINLTVSKWPVCSMRLSTQIYMLNLTISDLVGLWSDGFRIMYLLFTCVDVRLIGGEISCRIQLLLSYISADLSSWIFACLCVERFYIMLYPTCKYSLNRLYLRTAYMYLGIIYVAVFAANCYIVIPTEDICSDAYANFAITVFKQVFTRLAAPAVVLSSLIGMTVILAKQARSHHSDVRTARRAGNALVPPSPWKTEAFFSAKMMLISGIVFFVSSAVVLMNVLMNSSYAGLYTTRSCDSSGDYINNAVILVYWFAIYFRAYVFMLSSPLTRKNIWAILLILLSPLNRVLNAFFGCGGDGDGNPKGKSAENSTI</sequence>
<keyword evidence="2 5" id="KW-0812">Transmembrane</keyword>
<comment type="caution">
    <text evidence="7">The sequence shown here is derived from an EMBL/GenBank/DDBJ whole genome shotgun (WGS) entry which is preliminary data.</text>
</comment>
<keyword evidence="4 5" id="KW-0472">Membrane</keyword>
<dbReference type="Proteomes" id="UP001497525">
    <property type="component" value="Unassembled WGS sequence"/>
</dbReference>
<gene>
    <name evidence="7" type="ORF">CDAUBV1_LOCUS17292</name>
</gene>
<organism evidence="7 8">
    <name type="scientific">Calicophoron daubneyi</name>
    <name type="common">Rumen fluke</name>
    <name type="synonym">Paramphistomum daubneyi</name>
    <dbReference type="NCBI Taxonomy" id="300641"/>
    <lineage>
        <taxon>Eukaryota</taxon>
        <taxon>Metazoa</taxon>
        <taxon>Spiralia</taxon>
        <taxon>Lophotrochozoa</taxon>
        <taxon>Platyhelminthes</taxon>
        <taxon>Trematoda</taxon>
        <taxon>Digenea</taxon>
        <taxon>Plagiorchiida</taxon>
        <taxon>Pronocephalata</taxon>
        <taxon>Paramphistomoidea</taxon>
        <taxon>Paramphistomidae</taxon>
        <taxon>Calicophoron</taxon>
    </lineage>
</organism>
<accession>A0AAV2U071</accession>
<feature type="transmembrane region" description="Helical" evidence="5">
    <location>
        <begin position="12"/>
        <end position="37"/>
    </location>
</feature>
<evidence type="ECO:0000256" key="3">
    <source>
        <dbReference type="ARBA" id="ARBA00022989"/>
    </source>
</evidence>
<proteinExistence type="predicted"/>
<dbReference type="GO" id="GO:0016020">
    <property type="term" value="C:membrane"/>
    <property type="evidence" value="ECO:0007669"/>
    <property type="project" value="UniProtKB-SubCell"/>
</dbReference>
<evidence type="ECO:0000256" key="5">
    <source>
        <dbReference type="SAM" id="Phobius"/>
    </source>
</evidence>
<evidence type="ECO:0000256" key="4">
    <source>
        <dbReference type="ARBA" id="ARBA00023136"/>
    </source>
</evidence>
<dbReference type="InterPro" id="IPR017452">
    <property type="entry name" value="GPCR_Rhodpsn_7TM"/>
</dbReference>
<feature type="transmembrane region" description="Helical" evidence="5">
    <location>
        <begin position="265"/>
        <end position="285"/>
    </location>
</feature>
<keyword evidence="3 5" id="KW-1133">Transmembrane helix</keyword>
<evidence type="ECO:0000256" key="1">
    <source>
        <dbReference type="ARBA" id="ARBA00004370"/>
    </source>
</evidence>
<dbReference type="Gene3D" id="1.20.1070.10">
    <property type="entry name" value="Rhodopsin 7-helix transmembrane proteins"/>
    <property type="match status" value="1"/>
</dbReference>
<feature type="domain" description="G-protein coupled receptors family 1 profile" evidence="6">
    <location>
        <begin position="61"/>
        <end position="325"/>
    </location>
</feature>
<comment type="subcellular location">
    <subcellularLocation>
        <location evidence="1">Membrane</location>
    </subcellularLocation>
</comment>
<evidence type="ECO:0000256" key="2">
    <source>
        <dbReference type="ARBA" id="ARBA00022692"/>
    </source>
</evidence>
<evidence type="ECO:0000259" key="6">
    <source>
        <dbReference type="PROSITE" id="PS50262"/>
    </source>
</evidence>
<feature type="transmembrane region" description="Helical" evidence="5">
    <location>
        <begin position="211"/>
        <end position="229"/>
    </location>
</feature>
<feature type="transmembrane region" description="Helical" evidence="5">
    <location>
        <begin position="166"/>
        <end position="186"/>
    </location>
</feature>
<protein>
    <recommendedName>
        <fullName evidence="6">G-protein coupled receptors family 1 profile domain-containing protein</fullName>
    </recommendedName>
</protein>
<name>A0AAV2U071_CALDB</name>
<dbReference type="EMBL" id="CAXLJL010000934">
    <property type="protein sequence ID" value="CAL5142007.1"/>
    <property type="molecule type" value="Genomic_DNA"/>
</dbReference>
<reference evidence="7" key="1">
    <citation type="submission" date="2024-06" db="EMBL/GenBank/DDBJ databases">
        <authorList>
            <person name="Liu X."/>
            <person name="Lenzi L."/>
            <person name="Haldenby T S."/>
            <person name="Uol C."/>
        </authorList>
    </citation>
    <scope>NUCLEOTIDE SEQUENCE</scope>
</reference>
<dbReference type="PROSITE" id="PS50262">
    <property type="entry name" value="G_PROTEIN_RECEP_F1_2"/>
    <property type="match status" value="1"/>
</dbReference>
<dbReference type="AlphaFoldDB" id="A0AAV2U071"/>
<feature type="transmembrane region" description="Helical" evidence="5">
    <location>
        <begin position="305"/>
        <end position="324"/>
    </location>
</feature>
<dbReference type="SUPFAM" id="SSF81321">
    <property type="entry name" value="Family A G protein-coupled receptor-like"/>
    <property type="match status" value="1"/>
</dbReference>
<evidence type="ECO:0000313" key="8">
    <source>
        <dbReference type="Proteomes" id="UP001497525"/>
    </source>
</evidence>
<evidence type="ECO:0000313" key="7">
    <source>
        <dbReference type="EMBL" id="CAL5142007.1"/>
    </source>
</evidence>